<protein>
    <recommendedName>
        <fullName evidence="2">Thioredoxin domain-containing protein</fullName>
    </recommendedName>
</protein>
<gene>
    <name evidence="3" type="ORF">Edafosvirus18_11</name>
</gene>
<reference evidence="3" key="1">
    <citation type="submission" date="2018-10" db="EMBL/GenBank/DDBJ databases">
        <title>Hidden diversity of soil giant viruses.</title>
        <authorList>
            <person name="Schulz F."/>
            <person name="Alteio L."/>
            <person name="Goudeau D."/>
            <person name="Ryan E.M."/>
            <person name="Malmstrom R.R."/>
            <person name="Blanchard J."/>
            <person name="Woyke T."/>
        </authorList>
    </citation>
    <scope>NUCLEOTIDE SEQUENCE</scope>
    <source>
        <strain evidence="3">EDV1</strain>
    </source>
</reference>
<evidence type="ECO:0000256" key="1">
    <source>
        <dbReference type="SAM" id="MobiDB-lite"/>
    </source>
</evidence>
<feature type="domain" description="Thioredoxin" evidence="2">
    <location>
        <begin position="6"/>
        <end position="80"/>
    </location>
</feature>
<name>A0A3G4ZUI1_9VIRU</name>
<organism evidence="3">
    <name type="scientific">Edafosvirus sp</name>
    <dbReference type="NCBI Taxonomy" id="2487765"/>
    <lineage>
        <taxon>Viruses</taxon>
        <taxon>Varidnaviria</taxon>
        <taxon>Bamfordvirae</taxon>
        <taxon>Nucleocytoviricota</taxon>
        <taxon>Megaviricetes</taxon>
        <taxon>Imitervirales</taxon>
        <taxon>Mimiviridae</taxon>
        <taxon>Klosneuvirinae</taxon>
    </lineage>
</organism>
<evidence type="ECO:0000259" key="2">
    <source>
        <dbReference type="Pfam" id="PF00085"/>
    </source>
</evidence>
<dbReference type="Pfam" id="PF00085">
    <property type="entry name" value="Thioredoxin"/>
    <property type="match status" value="1"/>
</dbReference>
<dbReference type="SUPFAM" id="SSF52833">
    <property type="entry name" value="Thioredoxin-like"/>
    <property type="match status" value="1"/>
</dbReference>
<feature type="region of interest" description="Disordered" evidence="1">
    <location>
        <begin position="94"/>
        <end position="125"/>
    </location>
</feature>
<dbReference type="Gene3D" id="3.40.30.10">
    <property type="entry name" value="Glutaredoxin"/>
    <property type="match status" value="1"/>
</dbReference>
<evidence type="ECO:0000313" key="3">
    <source>
        <dbReference type="EMBL" id="AYV78562.1"/>
    </source>
</evidence>
<dbReference type="InterPro" id="IPR036249">
    <property type="entry name" value="Thioredoxin-like_sf"/>
</dbReference>
<accession>A0A3G4ZUI1</accession>
<dbReference type="InterPro" id="IPR013766">
    <property type="entry name" value="Thioredoxin_domain"/>
</dbReference>
<feature type="compositionally biased region" description="Acidic residues" evidence="1">
    <location>
        <begin position="98"/>
        <end position="117"/>
    </location>
</feature>
<dbReference type="EMBL" id="MK072083">
    <property type="protein sequence ID" value="AYV78562.1"/>
    <property type="molecule type" value="Genomic_DNA"/>
</dbReference>
<proteinExistence type="predicted"/>
<sequence length="125" mass="14703">MLRITLYYAPWCVWSQQFIPAWNQIKYELDQIKPNLYREYKDTGSMTKKFNILGYPTIRIEKGGVEYDYNNKDRTAKAILTEFLKGINISLLKKQNDSSDDDDSTDNSDDYDNDQIDENNTIINI</sequence>